<dbReference type="GO" id="GO:0006508">
    <property type="term" value="P:proteolysis"/>
    <property type="evidence" value="ECO:0007669"/>
    <property type="project" value="UniProtKB-KW"/>
</dbReference>
<dbReference type="InterPro" id="IPR001314">
    <property type="entry name" value="Peptidase_S1A"/>
</dbReference>
<comment type="similarity">
    <text evidence="5">Belongs to the peptidase S1 family. CLIP subfamily.</text>
</comment>
<dbReference type="InterPro" id="IPR015352">
    <property type="entry name" value="Hepsin-SRCR_dom"/>
</dbReference>
<dbReference type="PROSITE" id="PS00134">
    <property type="entry name" value="TRYPSIN_HIS"/>
    <property type="match status" value="1"/>
</dbReference>
<keyword evidence="10" id="KW-1185">Reference proteome</keyword>
<dbReference type="GO" id="GO:0004252">
    <property type="term" value="F:serine-type endopeptidase activity"/>
    <property type="evidence" value="ECO:0007669"/>
    <property type="project" value="InterPro"/>
</dbReference>
<evidence type="ECO:0000256" key="7">
    <source>
        <dbReference type="SAM" id="Coils"/>
    </source>
</evidence>
<protein>
    <submittedName>
        <fullName evidence="9">Serine protease hepsin</fullName>
    </submittedName>
</protein>
<evidence type="ECO:0000256" key="3">
    <source>
        <dbReference type="ARBA" id="ARBA00022825"/>
    </source>
</evidence>
<keyword evidence="1 6" id="KW-0645">Protease</keyword>
<evidence type="ECO:0000313" key="10">
    <source>
        <dbReference type="Proteomes" id="UP000324091"/>
    </source>
</evidence>
<name>A0A5C6PIB3_9TELE</name>
<evidence type="ECO:0000259" key="8">
    <source>
        <dbReference type="PROSITE" id="PS50240"/>
    </source>
</evidence>
<dbReference type="PRINTS" id="PR00722">
    <property type="entry name" value="CHYMOTRYPSIN"/>
</dbReference>
<keyword evidence="4" id="KW-1015">Disulfide bond</keyword>
<evidence type="ECO:0000256" key="4">
    <source>
        <dbReference type="ARBA" id="ARBA00023157"/>
    </source>
</evidence>
<sequence>MKLPLSNEFLASISCEEVGFVSVVNHSVASVPEASRDGGHCPPFALFFHLSSCDCESREVLTLLCQDCGRRSFAADRIVGGVDARQGSWPWQVSLQYDGVHQCGGSIISNRWIVSAAHCFPKRYSFLNRWSVLLGSISNKPVNANVAEVKTIVYHSSYLPFVDANIDDNSRDIAVLALTQPLTFNAFDVLLSAVSRLQTQHPDALLLISGDFNHASPSSSLPKFTQYVTCHTRDNKTLDLFYANTKEAYHSLPLPPLGRADHNLVHLRPVYKPLVQRQPAVTRTVKKWSEEAEEALKDCFNTTLWDVFSDAHGEDIDNLTSCITDYINFCVENTVPTRTVRSFSNSKPWITPDIKALLKEKKRAFVSGDKEELKTVQRELRRKIRQEKDNYRRKMENQLQQNNICGVWKGLKTISGFKEQKSQPVGDRGWANDLNLFFNRFDQLTHSRHFTPWPMPIPPTNTSLLQPVPHTTPDALVKKGNSRLFLLRRLRSFGVQGPLLRTFYDSVVGSAIFYGIVCWSSSITDRDRKRMDRLVRRASSVLGCPLDSVEVVGNGRMMAKLSSMLNNTSHPLQDTLTALGSSFRHLADVLQEAHVPIISDAVCNAPDYYDNQITTTMFCAGYEKGGIDACQGDSGGPFVAEDCLSKTSRYRLHGVVSWGTGCAMAKKPGVYTKVSRFLPWISTAMRSYHNLPGVHKLARP</sequence>
<dbReference type="SUPFAM" id="SSF50494">
    <property type="entry name" value="Trypsin-like serine proteases"/>
    <property type="match status" value="2"/>
</dbReference>
<feature type="domain" description="Peptidase S1" evidence="8">
    <location>
        <begin position="78"/>
        <end position="686"/>
    </location>
</feature>
<dbReference type="PROSITE" id="PS50240">
    <property type="entry name" value="TRYPSIN_DOM"/>
    <property type="match status" value="1"/>
</dbReference>
<evidence type="ECO:0000256" key="5">
    <source>
        <dbReference type="ARBA" id="ARBA00024195"/>
    </source>
</evidence>
<dbReference type="Proteomes" id="UP000324091">
    <property type="component" value="Chromosome 10"/>
</dbReference>
<dbReference type="FunFam" id="2.40.10.10:FF:000002">
    <property type="entry name" value="Transmembrane protease serine"/>
    <property type="match status" value="1"/>
</dbReference>
<evidence type="ECO:0000256" key="1">
    <source>
        <dbReference type="ARBA" id="ARBA00022670"/>
    </source>
</evidence>
<dbReference type="InterPro" id="IPR009003">
    <property type="entry name" value="Peptidase_S1_PA"/>
</dbReference>
<keyword evidence="3 6" id="KW-0720">Serine protease</keyword>
<evidence type="ECO:0000313" key="9">
    <source>
        <dbReference type="EMBL" id="TWW79552.1"/>
    </source>
</evidence>
<dbReference type="PANTHER" id="PTHR24252:SF7">
    <property type="entry name" value="HYALIN"/>
    <property type="match status" value="1"/>
</dbReference>
<feature type="coiled-coil region" evidence="7">
    <location>
        <begin position="370"/>
        <end position="401"/>
    </location>
</feature>
<dbReference type="InterPro" id="IPR018114">
    <property type="entry name" value="TRYPSIN_HIS"/>
</dbReference>
<gene>
    <name evidence="9" type="ORF">D4764_10G0005820</name>
</gene>
<dbReference type="InterPro" id="IPR033116">
    <property type="entry name" value="TRYPSIN_SER"/>
</dbReference>
<dbReference type="SMART" id="SM00020">
    <property type="entry name" value="Tryp_SPc"/>
    <property type="match status" value="1"/>
</dbReference>
<dbReference type="CDD" id="cd00190">
    <property type="entry name" value="Tryp_SPc"/>
    <property type="match status" value="1"/>
</dbReference>
<dbReference type="AlphaFoldDB" id="A0A5C6PIB3"/>
<dbReference type="Pfam" id="PF00089">
    <property type="entry name" value="Trypsin"/>
    <property type="match status" value="2"/>
</dbReference>
<reference evidence="9 10" key="1">
    <citation type="submission" date="2019-04" db="EMBL/GenBank/DDBJ databases">
        <title>Chromosome genome assembly for Takifugu flavidus.</title>
        <authorList>
            <person name="Xiao S."/>
        </authorList>
    </citation>
    <scope>NUCLEOTIDE SEQUENCE [LARGE SCALE GENOMIC DNA]</scope>
    <source>
        <strain evidence="9">HTHZ2018</strain>
        <tissue evidence="9">Muscle</tissue>
    </source>
</reference>
<dbReference type="PANTHER" id="PTHR24252">
    <property type="entry name" value="ACROSIN-RELATED"/>
    <property type="match status" value="1"/>
</dbReference>
<dbReference type="FunFam" id="2.40.10.10:FF:000068">
    <property type="entry name" value="transmembrane protease serine 2"/>
    <property type="match status" value="1"/>
</dbReference>
<evidence type="ECO:0000256" key="2">
    <source>
        <dbReference type="ARBA" id="ARBA00022801"/>
    </source>
</evidence>
<dbReference type="Pfam" id="PF09272">
    <property type="entry name" value="Hepsin-SRCR"/>
    <property type="match status" value="1"/>
</dbReference>
<evidence type="ECO:0000256" key="6">
    <source>
        <dbReference type="RuleBase" id="RU363034"/>
    </source>
</evidence>
<dbReference type="InterPro" id="IPR001254">
    <property type="entry name" value="Trypsin_dom"/>
</dbReference>
<keyword evidence="7" id="KW-0175">Coiled coil</keyword>
<accession>A0A5C6PIB3</accession>
<dbReference type="GO" id="GO:0070008">
    <property type="term" value="F:serine-type exopeptidase activity"/>
    <property type="evidence" value="ECO:0007669"/>
    <property type="project" value="InterPro"/>
</dbReference>
<comment type="caution">
    <text evidence="9">The sequence shown here is derived from an EMBL/GenBank/DDBJ whole genome shotgun (WGS) entry which is preliminary data.</text>
</comment>
<dbReference type="EMBL" id="RHFK02000002">
    <property type="protein sequence ID" value="TWW79552.1"/>
    <property type="molecule type" value="Genomic_DNA"/>
</dbReference>
<dbReference type="PROSITE" id="PS00135">
    <property type="entry name" value="TRYPSIN_SER"/>
    <property type="match status" value="1"/>
</dbReference>
<dbReference type="InterPro" id="IPR043504">
    <property type="entry name" value="Peptidase_S1_PA_chymotrypsin"/>
</dbReference>
<dbReference type="Gene3D" id="2.40.10.10">
    <property type="entry name" value="Trypsin-like serine proteases"/>
    <property type="match status" value="2"/>
</dbReference>
<organism evidence="9 10">
    <name type="scientific">Takifugu flavidus</name>
    <name type="common">sansaifugu</name>
    <dbReference type="NCBI Taxonomy" id="433684"/>
    <lineage>
        <taxon>Eukaryota</taxon>
        <taxon>Metazoa</taxon>
        <taxon>Chordata</taxon>
        <taxon>Craniata</taxon>
        <taxon>Vertebrata</taxon>
        <taxon>Euteleostomi</taxon>
        <taxon>Actinopterygii</taxon>
        <taxon>Neopterygii</taxon>
        <taxon>Teleostei</taxon>
        <taxon>Neoteleostei</taxon>
        <taxon>Acanthomorphata</taxon>
        <taxon>Eupercaria</taxon>
        <taxon>Tetraodontiformes</taxon>
        <taxon>Tetradontoidea</taxon>
        <taxon>Tetraodontidae</taxon>
        <taxon>Takifugu</taxon>
    </lineage>
</organism>
<keyword evidence="2 6" id="KW-0378">Hydrolase</keyword>
<proteinExistence type="inferred from homology"/>